<dbReference type="Pfam" id="PF08284">
    <property type="entry name" value="RVP_2"/>
    <property type="match status" value="1"/>
</dbReference>
<dbReference type="InterPro" id="IPR036397">
    <property type="entry name" value="RNaseH_sf"/>
</dbReference>
<evidence type="ECO:0000256" key="5">
    <source>
        <dbReference type="ARBA" id="ARBA00022801"/>
    </source>
</evidence>
<dbReference type="InterPro" id="IPR001584">
    <property type="entry name" value="Integrase_cat-core"/>
</dbReference>
<dbReference type="Gene3D" id="3.30.420.10">
    <property type="entry name" value="Ribonuclease H-like superfamily/Ribonuclease H"/>
    <property type="match status" value="1"/>
</dbReference>
<reference evidence="9" key="3">
    <citation type="submission" date="2006-07" db="EMBL/GenBank/DDBJ databases">
        <authorList>
            <person name="Buell R."/>
        </authorList>
    </citation>
    <scope>NUCLEOTIDE SEQUENCE</scope>
</reference>
<protein>
    <submittedName>
        <fullName evidence="9">Retrotransposon protein, putative, Ty3-gypsy subclass</fullName>
    </submittedName>
</protein>
<accession>Q33AS8</accession>
<dbReference type="InterPro" id="IPR050951">
    <property type="entry name" value="Retrovirus_Pol_polyprotein"/>
</dbReference>
<dbReference type="CDD" id="cd01647">
    <property type="entry name" value="RT_LTR"/>
    <property type="match status" value="1"/>
</dbReference>
<feature type="domain" description="Integrase catalytic" evidence="8">
    <location>
        <begin position="610"/>
        <end position="705"/>
    </location>
</feature>
<dbReference type="AlphaFoldDB" id="Q33AS8"/>
<reference evidence="9" key="2">
    <citation type="submission" date="2003-05" db="EMBL/GenBank/DDBJ databases">
        <authorList>
            <person name="Buell C.R."/>
            <person name="Wing R.A."/>
            <person name="McCombie W.R."/>
            <person name="Messing J."/>
            <person name="Yuan Q."/>
            <person name="Ouyang S."/>
        </authorList>
    </citation>
    <scope>NUCLEOTIDE SEQUENCE</scope>
</reference>
<dbReference type="CDD" id="cd09274">
    <property type="entry name" value="RNase_HI_RT_Ty3"/>
    <property type="match status" value="1"/>
</dbReference>
<dbReference type="SUPFAM" id="SSF56672">
    <property type="entry name" value="DNA/RNA polymerases"/>
    <property type="match status" value="1"/>
</dbReference>
<dbReference type="InterPro" id="IPR000477">
    <property type="entry name" value="RT_dom"/>
</dbReference>
<keyword evidence="3" id="KW-0540">Nuclease</keyword>
<dbReference type="Pfam" id="PF24626">
    <property type="entry name" value="SH3_Tf2-1"/>
    <property type="match status" value="1"/>
</dbReference>
<keyword evidence="6" id="KW-0695">RNA-directed DNA polymerase</keyword>
<dbReference type="GO" id="GO:0008270">
    <property type="term" value="F:zinc ion binding"/>
    <property type="evidence" value="ECO:0007669"/>
    <property type="project" value="InterPro"/>
</dbReference>
<keyword evidence="4" id="KW-0255">Endonuclease</keyword>
<evidence type="ECO:0000256" key="2">
    <source>
        <dbReference type="ARBA" id="ARBA00022695"/>
    </source>
</evidence>
<proteinExistence type="predicted"/>
<dbReference type="SUPFAM" id="SSF57756">
    <property type="entry name" value="Retrovirus zinc finger-like domains"/>
    <property type="match status" value="1"/>
</dbReference>
<keyword evidence="5" id="KW-0378">Hydrolase</keyword>
<feature type="region of interest" description="Disordered" evidence="7">
    <location>
        <begin position="176"/>
        <end position="207"/>
    </location>
</feature>
<gene>
    <name evidence="9" type="ordered locus">LOC_Os10g08390</name>
</gene>
<dbReference type="SUPFAM" id="SSF53098">
    <property type="entry name" value="Ribonuclease H-like"/>
    <property type="match status" value="1"/>
</dbReference>
<name>Q33AS8_ORYSJ</name>
<reference evidence="9" key="1">
    <citation type="journal article" date="2003" name="Science">
        <title>In-depth view of structure, activity, and evolution of rice chromosome 10.</title>
        <authorList>
            <consortium name="Rice Chromosome 10 Sequencing Consortium"/>
        </authorList>
    </citation>
    <scope>NUCLEOTIDE SEQUENCE [LARGE SCALE GENOMIC DNA]</scope>
</reference>
<dbReference type="GO" id="GO:0003964">
    <property type="term" value="F:RNA-directed DNA polymerase activity"/>
    <property type="evidence" value="ECO:0007669"/>
    <property type="project" value="UniProtKB-KW"/>
</dbReference>
<feature type="region of interest" description="Disordered" evidence="7">
    <location>
        <begin position="830"/>
        <end position="889"/>
    </location>
</feature>
<organism evidence="9">
    <name type="scientific">Oryza sativa subsp. japonica</name>
    <name type="common">Rice</name>
    <dbReference type="NCBI Taxonomy" id="39947"/>
    <lineage>
        <taxon>Eukaryota</taxon>
        <taxon>Viridiplantae</taxon>
        <taxon>Streptophyta</taxon>
        <taxon>Embryophyta</taxon>
        <taxon>Tracheophyta</taxon>
        <taxon>Spermatophyta</taxon>
        <taxon>Magnoliopsida</taxon>
        <taxon>Liliopsida</taxon>
        <taxon>Poales</taxon>
        <taxon>Poaceae</taxon>
        <taxon>BOP clade</taxon>
        <taxon>Oryzoideae</taxon>
        <taxon>Oryzeae</taxon>
        <taxon>Oryzinae</taxon>
        <taxon>Oryza</taxon>
        <taxon>Oryza sativa</taxon>
    </lineage>
</organism>
<dbReference type="PANTHER" id="PTHR37984:SF5">
    <property type="entry name" value="PROTEIN NYNRIN-LIKE"/>
    <property type="match status" value="1"/>
</dbReference>
<dbReference type="Gene3D" id="3.10.10.10">
    <property type="entry name" value="HIV Type 1 Reverse Transcriptase, subunit A, domain 1"/>
    <property type="match status" value="1"/>
</dbReference>
<evidence type="ECO:0000256" key="1">
    <source>
        <dbReference type="ARBA" id="ARBA00022679"/>
    </source>
</evidence>
<keyword evidence="2" id="KW-0548">Nucleotidyltransferase</keyword>
<dbReference type="PROSITE" id="PS50994">
    <property type="entry name" value="INTEGRASE"/>
    <property type="match status" value="1"/>
</dbReference>
<feature type="compositionally biased region" description="Polar residues" evidence="7">
    <location>
        <begin position="9"/>
        <end position="20"/>
    </location>
</feature>
<evidence type="ECO:0000256" key="3">
    <source>
        <dbReference type="ARBA" id="ARBA00022722"/>
    </source>
</evidence>
<dbReference type="Pfam" id="PF00078">
    <property type="entry name" value="RVT_1"/>
    <property type="match status" value="1"/>
</dbReference>
<feature type="compositionally biased region" description="Polar residues" evidence="7">
    <location>
        <begin position="176"/>
        <end position="191"/>
    </location>
</feature>
<keyword evidence="1" id="KW-0808">Transferase</keyword>
<dbReference type="Gene3D" id="3.30.70.270">
    <property type="match status" value="1"/>
</dbReference>
<dbReference type="Pfam" id="PF17917">
    <property type="entry name" value="RT_RNaseH"/>
    <property type="match status" value="1"/>
</dbReference>
<evidence type="ECO:0000256" key="7">
    <source>
        <dbReference type="SAM" id="MobiDB-lite"/>
    </source>
</evidence>
<dbReference type="InterPro" id="IPR056924">
    <property type="entry name" value="SH3_Tf2-1"/>
</dbReference>
<dbReference type="GO" id="GO:0016787">
    <property type="term" value="F:hydrolase activity"/>
    <property type="evidence" value="ECO:0007669"/>
    <property type="project" value="UniProtKB-KW"/>
</dbReference>
<dbReference type="InterPro" id="IPR012337">
    <property type="entry name" value="RNaseH-like_sf"/>
</dbReference>
<dbReference type="InterPro" id="IPR041373">
    <property type="entry name" value="RT_RNaseH"/>
</dbReference>
<evidence type="ECO:0000256" key="6">
    <source>
        <dbReference type="ARBA" id="ARBA00022918"/>
    </source>
</evidence>
<dbReference type="PANTHER" id="PTHR37984">
    <property type="entry name" value="PROTEIN CBG26694"/>
    <property type="match status" value="1"/>
</dbReference>
<dbReference type="CDD" id="cd00303">
    <property type="entry name" value="retropepsin_like"/>
    <property type="match status" value="1"/>
</dbReference>
<evidence type="ECO:0000259" key="8">
    <source>
        <dbReference type="PROSITE" id="PS50994"/>
    </source>
</evidence>
<sequence>MVKIRNGLRDSNNVSGSEEQISGARVCYASDSSSSPPPENPTIAQVFDNQTQMMTMMMQHMQQQYHQVLQQVQQQAQPQQQNLRFGPPPPKSKLLEFLHVKPPTFSSTTNPIEANDWLHAIEKKLNLLQCNDQEKVAFATHQLKGAASVWWDNYMVTRPAGTEHCPYHPGSFNKNYKSGSHSNSEQHSLNPTPSPLMSPAQSVQPTLPTQPEQLKKFGEKPELYFNCNKPGHMVGKCPKPRRAGPKLVQARLNHASTEEARSAPEVILGAYPVNSIPATILFDSGATHSFISKRFAGAHRLYLVKLKIPMRVHTPGVPQKPGISLNQATGEEEEVAMEKTTKKLEDIPIVREYREVFPEDMTTMPPKRDIEFRIDLAPGTAPIHKRPFRMGANELEVKKQKDKTKRMCVDYRTLNEVTIKNKYPLPRIDDLFDQLKGATMFSKIDLRSGYHQLRIREEDIPKTAFITRYGLFECTIMSFGPTNAPAFFMNLMNKEHQLYAKFSKCDFWLKEVQFLGHVVNAQGVALDPANVESVTKWTPPGTVTQGLGCVLMQDGKVVSYASRQLRPHEGNFPTHDLELAAVVHALKIWRHYLIGNRCERRWLELIKDYDMGIHYHLGKANVVADALSRKSYCNVAWVEQLCAYHPQTDGQTERVNQLLEDMLRACALDFGGAWDKSLPYAEFSYNNSYQASLLMAPFEALHGRRCRTLLFWDQTGQRQLFGTEVLNEAEEKVRAARERLRIAQSRQKSCADNRRRELAFEAGDYVYLCVTPLRGVHCFQTKEKLAPRFVGSYQILEHRGEVAYQLELPSSMLGIHNVFHVSQLKKCSRVPEEQAKSGSHQNSGRSDVCGEADSYPRNQREKDQKQGNKILQSSVEPPLTRRGHLGKRR</sequence>
<feature type="compositionally biased region" description="Polar residues" evidence="7">
    <location>
        <begin position="836"/>
        <end position="845"/>
    </location>
</feature>
<evidence type="ECO:0000313" key="9">
    <source>
        <dbReference type="EMBL" id="ABB46847.2"/>
    </source>
</evidence>
<feature type="region of interest" description="Disordered" evidence="7">
    <location>
        <begin position="1"/>
        <end position="20"/>
    </location>
</feature>
<dbReference type="GO" id="GO:0003676">
    <property type="term" value="F:nucleic acid binding"/>
    <property type="evidence" value="ECO:0007669"/>
    <property type="project" value="InterPro"/>
</dbReference>
<dbReference type="InterPro" id="IPR043128">
    <property type="entry name" value="Rev_trsase/Diguanyl_cyclase"/>
</dbReference>
<dbReference type="InterPro" id="IPR043502">
    <property type="entry name" value="DNA/RNA_pol_sf"/>
</dbReference>
<dbReference type="GO" id="GO:0004519">
    <property type="term" value="F:endonuclease activity"/>
    <property type="evidence" value="ECO:0007669"/>
    <property type="project" value="UniProtKB-KW"/>
</dbReference>
<dbReference type="InterPro" id="IPR036875">
    <property type="entry name" value="Znf_CCHC_sf"/>
</dbReference>
<dbReference type="EMBL" id="DP000086">
    <property type="protein sequence ID" value="ABB46847.2"/>
    <property type="molecule type" value="Genomic_DNA"/>
</dbReference>
<evidence type="ECO:0000256" key="4">
    <source>
        <dbReference type="ARBA" id="ARBA00022759"/>
    </source>
</evidence>
<dbReference type="GO" id="GO:0015074">
    <property type="term" value="P:DNA integration"/>
    <property type="evidence" value="ECO:0007669"/>
    <property type="project" value="InterPro"/>
</dbReference>